<dbReference type="InterPro" id="IPR019920">
    <property type="entry name" value="F420-binding_dom_put"/>
</dbReference>
<dbReference type="GO" id="GO:0070967">
    <property type="term" value="F:coenzyme F420 binding"/>
    <property type="evidence" value="ECO:0007669"/>
    <property type="project" value="TreeGrafter"/>
</dbReference>
<accession>A0A3M2L8V6</accession>
<dbReference type="EMBL" id="RFFH01000008">
    <property type="protein sequence ID" value="RMI30998.1"/>
    <property type="molecule type" value="Genomic_DNA"/>
</dbReference>
<evidence type="ECO:0000256" key="1">
    <source>
        <dbReference type="ARBA" id="ARBA00023002"/>
    </source>
</evidence>
<evidence type="ECO:0000313" key="4">
    <source>
        <dbReference type="Proteomes" id="UP000279275"/>
    </source>
</evidence>
<name>A0A3M2L8V6_9NOCA</name>
<dbReference type="GO" id="GO:0005829">
    <property type="term" value="C:cytosol"/>
    <property type="evidence" value="ECO:0007669"/>
    <property type="project" value="TreeGrafter"/>
</dbReference>
<dbReference type="Pfam" id="PF01243">
    <property type="entry name" value="PNPOx_N"/>
    <property type="match status" value="1"/>
</dbReference>
<sequence length="141" mass="15342">MLTISDPRVREFLTEGTRTAKVAFVTKDGRPVINPVWFILDGDELVFNTGKESAKGRAVLRDPRLSLCVDLEAPPYGYVQVQGTATVSEDLDELVRTATAIGGRYMGADRAEEFGARNGVPGELVVRVRPDKILGGFDMTG</sequence>
<dbReference type="AlphaFoldDB" id="A0A3M2L8V6"/>
<dbReference type="PANTHER" id="PTHR35176:SF1">
    <property type="entry name" value="F420H(2)-DEPENDENT BILIVERDIN REDUCTASE"/>
    <property type="match status" value="1"/>
</dbReference>
<gene>
    <name evidence="3" type="ORF">EBN03_20470</name>
</gene>
<dbReference type="InterPro" id="IPR052019">
    <property type="entry name" value="F420H2_bilvrd_red/Heme_oxyg"/>
</dbReference>
<dbReference type="Proteomes" id="UP000279275">
    <property type="component" value="Unassembled WGS sequence"/>
</dbReference>
<dbReference type="InterPro" id="IPR012349">
    <property type="entry name" value="Split_barrel_FMN-bd"/>
</dbReference>
<protein>
    <submittedName>
        <fullName evidence="3">PPOX class F420-dependent oxidoreductase</fullName>
    </submittedName>
</protein>
<evidence type="ECO:0000259" key="2">
    <source>
        <dbReference type="Pfam" id="PF01243"/>
    </source>
</evidence>
<dbReference type="NCBIfam" id="TIGR03618">
    <property type="entry name" value="Rv1155_F420"/>
    <property type="match status" value="1"/>
</dbReference>
<evidence type="ECO:0000313" key="3">
    <source>
        <dbReference type="EMBL" id="RMI30998.1"/>
    </source>
</evidence>
<reference evidence="3 4" key="1">
    <citation type="submission" date="2018-10" db="EMBL/GenBank/DDBJ databases">
        <title>Isolation from cow dung.</title>
        <authorList>
            <person name="Ling L."/>
        </authorList>
    </citation>
    <scope>NUCLEOTIDE SEQUENCE [LARGE SCALE GENOMIC DNA]</scope>
    <source>
        <strain evidence="3 4">NEAU-LL90</strain>
    </source>
</reference>
<organism evidence="3 4">
    <name type="scientific">Nocardia stercoris</name>
    <dbReference type="NCBI Taxonomy" id="2483361"/>
    <lineage>
        <taxon>Bacteria</taxon>
        <taxon>Bacillati</taxon>
        <taxon>Actinomycetota</taxon>
        <taxon>Actinomycetes</taxon>
        <taxon>Mycobacteriales</taxon>
        <taxon>Nocardiaceae</taxon>
        <taxon>Nocardia</taxon>
    </lineage>
</organism>
<dbReference type="OrthoDB" id="159383at2"/>
<dbReference type="PANTHER" id="PTHR35176">
    <property type="entry name" value="HEME OXYGENASE HI_0854-RELATED"/>
    <property type="match status" value="1"/>
</dbReference>
<keyword evidence="1" id="KW-0560">Oxidoreductase</keyword>
<dbReference type="RefSeq" id="WP_122189661.1">
    <property type="nucleotide sequence ID" value="NZ_RFFH01000008.1"/>
</dbReference>
<dbReference type="SUPFAM" id="SSF50475">
    <property type="entry name" value="FMN-binding split barrel"/>
    <property type="match status" value="1"/>
</dbReference>
<proteinExistence type="predicted"/>
<dbReference type="InterPro" id="IPR011576">
    <property type="entry name" value="Pyridox_Oxase_N"/>
</dbReference>
<feature type="domain" description="Pyridoxamine 5'-phosphate oxidase N-terminal" evidence="2">
    <location>
        <begin position="7"/>
        <end position="133"/>
    </location>
</feature>
<comment type="caution">
    <text evidence="3">The sequence shown here is derived from an EMBL/GenBank/DDBJ whole genome shotgun (WGS) entry which is preliminary data.</text>
</comment>
<keyword evidence="4" id="KW-1185">Reference proteome</keyword>
<dbReference type="Gene3D" id="2.30.110.10">
    <property type="entry name" value="Electron Transport, Fmn-binding Protein, Chain A"/>
    <property type="match status" value="1"/>
</dbReference>
<dbReference type="GO" id="GO:0016627">
    <property type="term" value="F:oxidoreductase activity, acting on the CH-CH group of donors"/>
    <property type="evidence" value="ECO:0007669"/>
    <property type="project" value="TreeGrafter"/>
</dbReference>